<keyword evidence="3 5" id="KW-0460">Magnesium</keyword>
<dbReference type="GO" id="GO:0006107">
    <property type="term" value="P:oxaloacetate metabolic process"/>
    <property type="evidence" value="ECO:0007669"/>
    <property type="project" value="TreeGrafter"/>
</dbReference>
<dbReference type="Pfam" id="PF03328">
    <property type="entry name" value="HpcH_HpaI"/>
    <property type="match status" value="1"/>
</dbReference>
<dbReference type="AlphaFoldDB" id="A0A5N0VCQ0"/>
<dbReference type="EMBL" id="VMNW02000010">
    <property type="protein sequence ID" value="KAA9163254.1"/>
    <property type="molecule type" value="Genomic_DNA"/>
</dbReference>
<reference evidence="7" key="1">
    <citation type="submission" date="2019-09" db="EMBL/GenBank/DDBJ databases">
        <authorList>
            <person name="Teo W.F.A."/>
            <person name="Duangmal K."/>
        </authorList>
    </citation>
    <scope>NUCLEOTIDE SEQUENCE [LARGE SCALE GENOMIC DNA]</scope>
    <source>
        <strain evidence="7">K81G1</strain>
    </source>
</reference>
<dbReference type="InterPro" id="IPR040442">
    <property type="entry name" value="Pyrv_kinase-like_dom_sf"/>
</dbReference>
<dbReference type="PANTHER" id="PTHR32308">
    <property type="entry name" value="LYASE BETA SUBUNIT, PUTATIVE (AFU_ORTHOLOGUE AFUA_4G13030)-RELATED"/>
    <property type="match status" value="1"/>
</dbReference>
<evidence type="ECO:0000313" key="7">
    <source>
        <dbReference type="EMBL" id="KAA9163254.1"/>
    </source>
</evidence>
<gene>
    <name evidence="7" type="ORF">FPZ12_009630</name>
</gene>
<dbReference type="InterPro" id="IPR005000">
    <property type="entry name" value="Aldolase/citrate-lyase_domain"/>
</dbReference>
<evidence type="ECO:0000256" key="5">
    <source>
        <dbReference type="PIRSR" id="PIRSR015582-2"/>
    </source>
</evidence>
<dbReference type="PANTHER" id="PTHR32308:SF10">
    <property type="entry name" value="CITRATE LYASE SUBUNIT BETA"/>
    <property type="match status" value="1"/>
</dbReference>
<proteinExistence type="predicted"/>
<evidence type="ECO:0000256" key="1">
    <source>
        <dbReference type="ARBA" id="ARBA00001946"/>
    </source>
</evidence>
<dbReference type="OrthoDB" id="5172636at2"/>
<dbReference type="Proteomes" id="UP000319769">
    <property type="component" value="Unassembled WGS sequence"/>
</dbReference>
<dbReference type="InterPro" id="IPR015813">
    <property type="entry name" value="Pyrv/PenolPyrv_kinase-like_dom"/>
</dbReference>
<keyword evidence="7" id="KW-0456">Lyase</keyword>
<dbReference type="GO" id="GO:0000287">
    <property type="term" value="F:magnesium ion binding"/>
    <property type="evidence" value="ECO:0007669"/>
    <property type="project" value="TreeGrafter"/>
</dbReference>
<sequence length="301" mass="32532">MRPLRSLLFVPGHRGNWAEKGVAAGADGLILDLEDSVPLDLKAQGRAEVAATITRLRKAGSDVALYVRLNSLDTGMSGDDIEAVAIPGLDGFVLPKTYGPDDIVGFDALVTHFERRNGVEPGKLEFLCSLETAEAYANCDRIATASPRVATLFAGTARDADVSRSIGFQFTPAGAETMYLRSKALLAARAAGLEFPIVGVWQDLTDTEGARNFSRQNRELGFRGQVLIHPSHIAVANEVFSPSRFEIEFYEGMIAAFEKAEAEGAAAVRYEDMHIDYAHIKTAREVLQYARQLDAAGAAAK</sequence>
<organism evidence="7 8">
    <name type="scientific">Amycolatopsis acidicola</name>
    <dbReference type="NCBI Taxonomy" id="2596893"/>
    <lineage>
        <taxon>Bacteria</taxon>
        <taxon>Bacillati</taxon>
        <taxon>Actinomycetota</taxon>
        <taxon>Actinomycetes</taxon>
        <taxon>Pseudonocardiales</taxon>
        <taxon>Pseudonocardiaceae</taxon>
        <taxon>Amycolatopsis</taxon>
    </lineage>
</organism>
<dbReference type="InterPro" id="IPR011206">
    <property type="entry name" value="Citrate_lyase_beta/mcl1/mcl2"/>
</dbReference>
<feature type="binding site" evidence="4">
    <location>
        <position position="68"/>
    </location>
    <ligand>
        <name>substrate</name>
    </ligand>
</feature>
<keyword evidence="8" id="KW-1185">Reference proteome</keyword>
<feature type="binding site" evidence="4">
    <location>
        <position position="131"/>
    </location>
    <ligand>
        <name>substrate</name>
    </ligand>
</feature>
<dbReference type="GO" id="GO:0016829">
    <property type="term" value="F:lyase activity"/>
    <property type="evidence" value="ECO:0007669"/>
    <property type="project" value="UniProtKB-KW"/>
</dbReference>
<dbReference type="SUPFAM" id="SSF51621">
    <property type="entry name" value="Phosphoenolpyruvate/pyruvate domain"/>
    <property type="match status" value="1"/>
</dbReference>
<comment type="caution">
    <text evidence="7">The sequence shown here is derived from an EMBL/GenBank/DDBJ whole genome shotgun (WGS) entry which is preliminary data.</text>
</comment>
<evidence type="ECO:0000256" key="4">
    <source>
        <dbReference type="PIRSR" id="PIRSR015582-1"/>
    </source>
</evidence>
<evidence type="ECO:0000256" key="2">
    <source>
        <dbReference type="ARBA" id="ARBA00022723"/>
    </source>
</evidence>
<feature type="binding site" evidence="5">
    <location>
        <position position="161"/>
    </location>
    <ligand>
        <name>Mg(2+)</name>
        <dbReference type="ChEBI" id="CHEBI:18420"/>
    </ligand>
</feature>
<dbReference type="PIRSF" id="PIRSF015582">
    <property type="entry name" value="Cit_lyase_B"/>
    <property type="match status" value="1"/>
</dbReference>
<keyword evidence="2 5" id="KW-0479">Metal-binding</keyword>
<feature type="binding site" evidence="5">
    <location>
        <position position="131"/>
    </location>
    <ligand>
        <name>Mg(2+)</name>
        <dbReference type="ChEBI" id="CHEBI:18420"/>
    </ligand>
</feature>
<feature type="domain" description="HpcH/HpaI aldolase/citrate lyase" evidence="6">
    <location>
        <begin position="5"/>
        <end position="230"/>
    </location>
</feature>
<comment type="cofactor">
    <cofactor evidence="1">
        <name>Mg(2+)</name>
        <dbReference type="ChEBI" id="CHEBI:18420"/>
    </cofactor>
</comment>
<evidence type="ECO:0000256" key="3">
    <source>
        <dbReference type="ARBA" id="ARBA00022842"/>
    </source>
</evidence>
<evidence type="ECO:0000259" key="6">
    <source>
        <dbReference type="Pfam" id="PF03328"/>
    </source>
</evidence>
<name>A0A5N0VCQ0_9PSEU</name>
<accession>A0A5N0VCQ0</accession>
<dbReference type="RefSeq" id="WP_144750790.1">
    <property type="nucleotide sequence ID" value="NZ_VMNW02000010.1"/>
</dbReference>
<protein>
    <submittedName>
        <fullName evidence="7">CoA ester lyase</fullName>
    </submittedName>
</protein>
<evidence type="ECO:0000313" key="8">
    <source>
        <dbReference type="Proteomes" id="UP000319769"/>
    </source>
</evidence>
<dbReference type="Gene3D" id="3.20.20.60">
    <property type="entry name" value="Phosphoenolpyruvate-binding domains"/>
    <property type="match status" value="1"/>
</dbReference>